<evidence type="ECO:0000256" key="1">
    <source>
        <dbReference type="ARBA" id="ARBA00005564"/>
    </source>
</evidence>
<dbReference type="InterPro" id="IPR015943">
    <property type="entry name" value="WD40/YVTN_repeat-like_dom_sf"/>
</dbReference>
<protein>
    <submittedName>
        <fullName evidence="2">Muconate cycloisomerase 1</fullName>
    </submittedName>
</protein>
<comment type="caution">
    <text evidence="2">The sequence shown here is derived from an EMBL/GenBank/DDBJ whole genome shotgun (WGS) entry which is preliminary data.</text>
</comment>
<dbReference type="InterPro" id="IPR019405">
    <property type="entry name" value="Lactonase_7-beta_prop"/>
</dbReference>
<dbReference type="PANTHER" id="PTHR30344:SF4">
    <property type="entry name" value="CYCLASE, PUTATIVE (AFU_ORTHOLOGUE AFUA_6G11580)-RELATED"/>
    <property type="match status" value="1"/>
</dbReference>
<dbReference type="AlphaFoldDB" id="A0A9P4J697"/>
<dbReference type="SUPFAM" id="SSF75011">
    <property type="entry name" value="3-carboxy-cis,cis-mucoante lactonizing enzyme"/>
    <property type="match status" value="1"/>
</dbReference>
<dbReference type="EMBL" id="ML996082">
    <property type="protein sequence ID" value="KAF2155851.1"/>
    <property type="molecule type" value="Genomic_DNA"/>
</dbReference>
<keyword evidence="3" id="KW-1185">Reference proteome</keyword>
<organism evidence="2 3">
    <name type="scientific">Myriangium duriaei CBS 260.36</name>
    <dbReference type="NCBI Taxonomy" id="1168546"/>
    <lineage>
        <taxon>Eukaryota</taxon>
        <taxon>Fungi</taxon>
        <taxon>Dikarya</taxon>
        <taxon>Ascomycota</taxon>
        <taxon>Pezizomycotina</taxon>
        <taxon>Dothideomycetes</taxon>
        <taxon>Dothideomycetidae</taxon>
        <taxon>Myriangiales</taxon>
        <taxon>Myriangiaceae</taxon>
        <taxon>Myriangium</taxon>
    </lineage>
</organism>
<proteinExistence type="inferred from homology"/>
<reference evidence="2" key="1">
    <citation type="journal article" date="2020" name="Stud. Mycol.">
        <title>101 Dothideomycetes genomes: a test case for predicting lifestyles and emergence of pathogens.</title>
        <authorList>
            <person name="Haridas S."/>
            <person name="Albert R."/>
            <person name="Binder M."/>
            <person name="Bloem J."/>
            <person name="Labutti K."/>
            <person name="Salamov A."/>
            <person name="Andreopoulos B."/>
            <person name="Baker S."/>
            <person name="Barry K."/>
            <person name="Bills G."/>
            <person name="Bluhm B."/>
            <person name="Cannon C."/>
            <person name="Castanera R."/>
            <person name="Culley D."/>
            <person name="Daum C."/>
            <person name="Ezra D."/>
            <person name="Gonzalez J."/>
            <person name="Henrissat B."/>
            <person name="Kuo A."/>
            <person name="Liang C."/>
            <person name="Lipzen A."/>
            <person name="Lutzoni F."/>
            <person name="Magnuson J."/>
            <person name="Mondo S."/>
            <person name="Nolan M."/>
            <person name="Ohm R."/>
            <person name="Pangilinan J."/>
            <person name="Park H.-J."/>
            <person name="Ramirez L."/>
            <person name="Alfaro M."/>
            <person name="Sun H."/>
            <person name="Tritt A."/>
            <person name="Yoshinaga Y."/>
            <person name="Zwiers L.-H."/>
            <person name="Turgeon B."/>
            <person name="Goodwin S."/>
            <person name="Spatafora J."/>
            <person name="Crous P."/>
            <person name="Grigoriev I."/>
        </authorList>
    </citation>
    <scope>NUCLEOTIDE SEQUENCE</scope>
    <source>
        <strain evidence="2">CBS 260.36</strain>
    </source>
</reference>
<evidence type="ECO:0000313" key="2">
    <source>
        <dbReference type="EMBL" id="KAF2155851.1"/>
    </source>
</evidence>
<evidence type="ECO:0000313" key="3">
    <source>
        <dbReference type="Proteomes" id="UP000799439"/>
    </source>
</evidence>
<gene>
    <name evidence="2" type="ORF">K461DRAFT_290834</name>
</gene>
<comment type="similarity">
    <text evidence="1">Belongs to the cycloisomerase 2 family.</text>
</comment>
<dbReference type="OrthoDB" id="1715191at2759"/>
<dbReference type="Proteomes" id="UP000799439">
    <property type="component" value="Unassembled WGS sequence"/>
</dbReference>
<dbReference type="Pfam" id="PF10282">
    <property type="entry name" value="Lactonase"/>
    <property type="match status" value="1"/>
</dbReference>
<sequence>MDFLVGTFRSPLIFTLRFTPPDSLEIIHSSTACGGHSWLSLSEDHKFLYATVWSSPPSIAAYQILTGGTVKLINTKPVRSLSGYTTCTTEHVFTVGGPTGEAFAVRADGGLGDLVQELSFRKPEELSDGARDVAHGNFGGLRHGAHSVDIAPDGRSLYVADIGHNCIWTYALDESNKTRPLQLKTKHISPRQGDGPRHTWPHPNGKVLYSLQEHSSIVDVFSVAHDGTSLQHIQGVKIIPANKDAVHYWADEVRLSKSADGPPKYLYASTRGLENETMGYVAAFKIDMDGMIIDSALHIWKTPTSGGLANAIEPSPPVPGSNGLEFLALTDSQDGLVFILSFDGRVIREVARVQLKTGDGVTATAATAVWL</sequence>
<dbReference type="InterPro" id="IPR050282">
    <property type="entry name" value="Cycloisomerase_2"/>
</dbReference>
<name>A0A9P4J697_9PEZI</name>
<dbReference type="Gene3D" id="2.130.10.10">
    <property type="entry name" value="YVTN repeat-like/Quinoprotein amine dehydrogenase"/>
    <property type="match status" value="1"/>
</dbReference>
<dbReference type="GO" id="GO:0017057">
    <property type="term" value="F:6-phosphogluconolactonase activity"/>
    <property type="evidence" value="ECO:0007669"/>
    <property type="project" value="TreeGrafter"/>
</dbReference>
<dbReference type="PANTHER" id="PTHR30344">
    <property type="entry name" value="6-PHOSPHOGLUCONOLACTONASE-RELATED"/>
    <property type="match status" value="1"/>
</dbReference>
<accession>A0A9P4J697</accession>